<dbReference type="SUPFAM" id="SSF52777">
    <property type="entry name" value="CoA-dependent acyltransferases"/>
    <property type="match status" value="2"/>
</dbReference>
<dbReference type="InterPro" id="IPR010071">
    <property type="entry name" value="AA_adenyl_dom"/>
</dbReference>
<dbReference type="GO" id="GO:0005737">
    <property type="term" value="C:cytoplasm"/>
    <property type="evidence" value="ECO:0007669"/>
    <property type="project" value="TreeGrafter"/>
</dbReference>
<dbReference type="SUPFAM" id="SSF56801">
    <property type="entry name" value="Acetyl-CoA synthetase-like"/>
    <property type="match status" value="2"/>
</dbReference>
<reference evidence="7" key="1">
    <citation type="submission" date="2020-11" db="EMBL/GenBank/DDBJ databases">
        <authorList>
            <consortium name="DOE Joint Genome Institute"/>
            <person name="Ahrendt S."/>
            <person name="Riley R."/>
            <person name="Andreopoulos W."/>
            <person name="Labutti K."/>
            <person name="Pangilinan J."/>
            <person name="Ruiz-Duenas F.J."/>
            <person name="Barrasa J.M."/>
            <person name="Sanchez-Garcia M."/>
            <person name="Camarero S."/>
            <person name="Miyauchi S."/>
            <person name="Serrano A."/>
            <person name="Linde D."/>
            <person name="Babiker R."/>
            <person name="Drula E."/>
            <person name="Ayuso-Fernandez I."/>
            <person name="Pacheco R."/>
            <person name="Padilla G."/>
            <person name="Ferreira P."/>
            <person name="Barriuso J."/>
            <person name="Kellner H."/>
            <person name="Castanera R."/>
            <person name="Alfaro M."/>
            <person name="Ramirez L."/>
            <person name="Pisabarro A.G."/>
            <person name="Kuo A."/>
            <person name="Tritt A."/>
            <person name="Lipzen A."/>
            <person name="He G."/>
            <person name="Yan M."/>
            <person name="Ng V."/>
            <person name="Cullen D."/>
            <person name="Martin F."/>
            <person name="Rosso M.-N."/>
            <person name="Henrissat B."/>
            <person name="Hibbett D."/>
            <person name="Martinez A.T."/>
            <person name="Grigoriev I.V."/>
        </authorList>
    </citation>
    <scope>NUCLEOTIDE SEQUENCE</scope>
    <source>
        <strain evidence="7">CBS 247.69</strain>
    </source>
</reference>
<evidence type="ECO:0000256" key="1">
    <source>
        <dbReference type="ARBA" id="ARBA00022450"/>
    </source>
</evidence>
<dbReference type="InterPro" id="IPR020802">
    <property type="entry name" value="TesA-like"/>
</dbReference>
<feature type="domain" description="Carrier" evidence="6">
    <location>
        <begin position="2274"/>
        <end position="2351"/>
    </location>
</feature>
<dbReference type="InterPro" id="IPR045851">
    <property type="entry name" value="AMP-bd_C_sf"/>
</dbReference>
<dbReference type="SUPFAM" id="SSF53474">
    <property type="entry name" value="alpha/beta-Hydrolases"/>
    <property type="match status" value="1"/>
</dbReference>
<proteinExistence type="predicted"/>
<dbReference type="PANTHER" id="PTHR45527">
    <property type="entry name" value="NONRIBOSOMAL PEPTIDE SYNTHETASE"/>
    <property type="match status" value="1"/>
</dbReference>
<dbReference type="PROSITE" id="PS50075">
    <property type="entry name" value="CARRIER"/>
    <property type="match status" value="2"/>
</dbReference>
<dbReference type="CDD" id="cd19531">
    <property type="entry name" value="LCL_NRPS-like"/>
    <property type="match status" value="1"/>
</dbReference>
<dbReference type="EMBL" id="MU150236">
    <property type="protein sequence ID" value="KAF9467529.1"/>
    <property type="molecule type" value="Genomic_DNA"/>
</dbReference>
<dbReference type="InterPro" id="IPR001242">
    <property type="entry name" value="Condensation_dom"/>
</dbReference>
<dbReference type="Gene3D" id="3.40.50.150">
    <property type="entry name" value="Vaccinia Virus protein VP39"/>
    <property type="match status" value="1"/>
</dbReference>
<keyword evidence="1" id="KW-0596">Phosphopantetheine</keyword>
<evidence type="ECO:0000313" key="8">
    <source>
        <dbReference type="Proteomes" id="UP000807353"/>
    </source>
</evidence>
<dbReference type="Gene3D" id="1.10.1200.10">
    <property type="entry name" value="ACP-like"/>
    <property type="match status" value="1"/>
</dbReference>
<dbReference type="Proteomes" id="UP000807353">
    <property type="component" value="Unassembled WGS sequence"/>
</dbReference>
<dbReference type="GO" id="GO:0016740">
    <property type="term" value="F:transferase activity"/>
    <property type="evidence" value="ECO:0007669"/>
    <property type="project" value="UniProtKB-KW"/>
</dbReference>
<dbReference type="CDD" id="cd02440">
    <property type="entry name" value="AdoMet_MTases"/>
    <property type="match status" value="1"/>
</dbReference>
<accession>A0A9P6CP12</accession>
<dbReference type="InterPro" id="IPR006162">
    <property type="entry name" value="Ppantetheine_attach_site"/>
</dbReference>
<comment type="caution">
    <text evidence="7">The sequence shown here is derived from an EMBL/GenBank/DDBJ whole genome shotgun (WGS) entry which is preliminary data.</text>
</comment>
<dbReference type="PROSITE" id="PS00455">
    <property type="entry name" value="AMP_BINDING"/>
    <property type="match status" value="2"/>
</dbReference>
<gene>
    <name evidence="7" type="ORF">BDZ94DRAFT_1305172</name>
</gene>
<protein>
    <recommendedName>
        <fullName evidence="6">Carrier domain-containing protein</fullName>
    </recommendedName>
</protein>
<dbReference type="InterPro" id="IPR020806">
    <property type="entry name" value="PKS_PP-bd"/>
</dbReference>
<dbReference type="InterPro" id="IPR020845">
    <property type="entry name" value="AMP-binding_CS"/>
</dbReference>
<dbReference type="GO" id="GO:0044550">
    <property type="term" value="P:secondary metabolite biosynthetic process"/>
    <property type="evidence" value="ECO:0007669"/>
    <property type="project" value="TreeGrafter"/>
</dbReference>
<dbReference type="OrthoDB" id="408177at2759"/>
<dbReference type="PANTHER" id="PTHR45527:SF1">
    <property type="entry name" value="FATTY ACID SYNTHASE"/>
    <property type="match status" value="1"/>
</dbReference>
<evidence type="ECO:0000313" key="7">
    <source>
        <dbReference type="EMBL" id="KAF9467529.1"/>
    </source>
</evidence>
<dbReference type="Pfam" id="PF00501">
    <property type="entry name" value="AMP-binding"/>
    <property type="match status" value="2"/>
</dbReference>
<dbReference type="PROSITE" id="PS00012">
    <property type="entry name" value="PHOSPHOPANTETHEINE"/>
    <property type="match status" value="1"/>
</dbReference>
<dbReference type="SMART" id="SM00824">
    <property type="entry name" value="PKS_TE"/>
    <property type="match status" value="1"/>
</dbReference>
<dbReference type="InterPro" id="IPR029058">
    <property type="entry name" value="AB_hydrolase_fold"/>
</dbReference>
<dbReference type="Gene3D" id="3.40.50.12780">
    <property type="entry name" value="N-terminal domain of ligase-like"/>
    <property type="match status" value="2"/>
</dbReference>
<dbReference type="InterPro" id="IPR023213">
    <property type="entry name" value="CAT-like_dom_sf"/>
</dbReference>
<dbReference type="Pfam" id="PF00550">
    <property type="entry name" value="PP-binding"/>
    <property type="match status" value="2"/>
</dbReference>
<dbReference type="Gene3D" id="3.40.50.1820">
    <property type="entry name" value="alpha/beta hydrolase"/>
    <property type="match status" value="1"/>
</dbReference>
<dbReference type="Pfam" id="PF00668">
    <property type="entry name" value="Condensation"/>
    <property type="match status" value="1"/>
</dbReference>
<dbReference type="SMART" id="SM00823">
    <property type="entry name" value="PKS_PP"/>
    <property type="match status" value="2"/>
</dbReference>
<dbReference type="GO" id="GO:0043041">
    <property type="term" value="P:amino acid activation for nonribosomal peptide biosynthetic process"/>
    <property type="evidence" value="ECO:0007669"/>
    <property type="project" value="TreeGrafter"/>
</dbReference>
<keyword evidence="8" id="KW-1185">Reference proteome</keyword>
<dbReference type="InterPro" id="IPR029063">
    <property type="entry name" value="SAM-dependent_MTases_sf"/>
</dbReference>
<dbReference type="InterPro" id="IPR036736">
    <property type="entry name" value="ACP-like_sf"/>
</dbReference>
<name>A0A9P6CP12_9AGAR</name>
<sequence length="2603" mass="286733">MLISPENPPSMAGSSNMGFQCPPIVSLPVDYEIQQHTKYEEAADTLDIEITNSKVLSALTARFLGPLSATFSEVVASIFCTTLFRITGHADGTLLFSRGIFHAPSSICYDIEADDHLPDLINRQLKSTHYYGFPDTQHHKIHLIIDSDEHTDASVKSSAQDHPALTRWALFQDGNGSLRASITFSAHVFQQSTIHSYANVFKRLIEACALNPPEKLSTTPICTPADVITIRNWNNTQKNHLDVPSLGSLFRRVAKQFSTNVAVTNGRGGLSLTYEELDRASDALALWLIDHGHGGAKETIIGIWQSRGVMVVVSCLACIKAGCAYMLIEKNLPTNRIKVMLEITDCPLVIVDGYSQKFPLENVIQSINLRQPEMETLLFDSENKSSRSCHGLPEVAPTRLAYVVFTSGSTGVPKAVMVQHDNLLNCLLIDLPNLGPTDRMPMIASIAFDASIGETWLPLTYGATLVAHIPASGSAFDVNDMANFLQSEEITGFVGPTSMVRSLLRDTDFFQRDLPALRWLAVGGEAATSEIFGAMFEANNKISFINLYGPSECTIYSNQFNIPSDFRRSNIPIGRTTPNIRGYVVDNAFNLVPPGVCGELFLVGDSITRGYLGQPELTESRFVVLPSSHPLGAVRGYRTGDLVRALSTGDLEFVRRKEDGQIKLRSHRVELGEIEHVIKRHSEVTMALVVLCQRGNGNDHLVAYFTSEGGDGDSQRQVNEIRDLCKAHLSAYMVPSFILRISAFPLSVTGKVDRKRMATTEYVDQVIANSRLNHQVTATRPALSPQERSVLQVFADTLGSKVELLNTEDNFYDLGGHSMIAVQVVTAIKRVFSVSLPMHVFMDNATAASVSEYITNHQSQPSGDMAFAYINRVTSNIDTFPASNAQMGIWVQEQINPGLTTYNTGFQRRLEGTLNVPAMEAAFHTIIDRHDVLRTTFNMHDRVLMQHVHPTKSSCSSVRVQKVDSEAAARAVLLEQASQLFDLTSDIPIRVTIVVVDAQTHYLSTIIHHIATDGWSLELIDTELTSLYNTLLCDGIHSPSPLDVLPVRYGDFAGWQNRMSESKVVQDQLRYWSEQLKGTRALELFTDYPRPVQASGRADEIEFDLDDSTVESLRQLAFNHRTSLYVILLAAFRAFVYRLNGEEQGTLGMVNANRSLPEIANVVGFFVNTHAIHVSLDSDATFEDLIHTTRGVVAAALEHSDVPFDQVVAEVVSERHLARNVLIQLELVLQDFTHISENKFGGGMQEITSDNIRMPSTNLDLAIHFFVRGGGLRGYMMYQTDLFSSTTVQSHVRVFKRIVESLVANPESKISVVDLFTSLDAKDLSEWNDTTSQAPIPTSLVHGFQESAKAFGPDLAVTDSTQSLSYHELDKTSDDLASFLITKGFKKGDSIGIFMGRSTFLVIAYLACLKAGLAYLPLDRSLPANRLHTMVQIAHCRLVLTNGPCPLSNDVECIDITHQPSPALSAPVVPFPLIDADTVCCYMFTSGSTGVPKGVVVEHRGMVNLCASGLTHWPGRRRNAVTNGVGFDPSGFQIFTSLLTGSPLYCLPDEGTFDGQVFIQFLLDNSIQRCDTTPSIMASLLTIDEGNWLHSSSLEHILLGGEKVEVSQITDLHRRRPSLKLSAVYGPTEASVTSTIYDLSPNFFRQPLRQVPLGRAVPNTSVYVLDRAFQPVPAGVLGEIAVSGPNVCRGYLDLPEVTAKVFIDKPSRLGNSGEDRMYLTGDLGYWQASGQLNFAGRIDSQVKIRGQRIETSEVEHALNSHPSVKSSTVVVIKDPESESESLIGYVQLHEKSTSEDELLALWSDHYNDEALLDELVDSGADSAQWASMLDGKPINQFEMDGWLDDTVSQIAAHPTDRLLEIGIGTGQIALRVAESVTSYVGTDISRPSLAYLQRQVQKRGLSSKVSLHSGPAHALSALGYSNISLAVINSVVQYFPSAEYLTSVISELAGIMSPNGRIFIGDVRSYPLIAYHDTERALASLPPHASTSDVRKTLDRLAKTQTELLLSPEYFYGLQRRLERVAHVEVRPKDMEARNELSRYRYAAVLHIGQKPKVLTPSEWHDFNDSVAKAGLVPLLRNSQEDIIGITRIPIVDLVSIRRLWNWIQAPETTDDVACLRTKLSGLLNANAVNHHPATLAQTAAAENWTAIFDHSHQSFDDVSNNYIQAIFTRTLASSSDSRVVVGNFRVLGPSPSLEIHNMITNGEKAGIPDGAKDAIVEHLRAGLPKYMIPRIVEIKGEWPLTRTGKLDVKLLQSINFLKEHDESTAKPSRAFELPKTETERRVLAIFSEVLKRPESQLDALESFFDLGGHSLRAAIAVGSLRREFDVTISMAAFFLRPCIRDIATAIDTLLGSLDQNNEHANAADDITALAATTIIANPESTRPGTLFMFPESTGFASAYSSAFASIPYKVIAFGEEHWGSPSGASSIRDLARDGVAKMRTQQAEGPYWIAGWSLGGYVALEAAAQLEEAGHGAGVVVMFDSILSDVGGIDVREEWREEYAPLLELCDDRARWMVQMNKANVLVKGMEWGGGRVGSGWRVVLVRAMQGREGEREGDGFGGWRETVPQIEVVEIETARHRTMFDEQNGPRMGRIIRGLLEVDRR</sequence>
<dbReference type="Gene3D" id="3.30.559.10">
    <property type="entry name" value="Chloramphenicol acetyltransferase-like domain"/>
    <property type="match status" value="1"/>
</dbReference>
<evidence type="ECO:0000256" key="4">
    <source>
        <dbReference type="ARBA" id="ARBA00022679"/>
    </source>
</evidence>
<dbReference type="Gene3D" id="3.30.559.30">
    <property type="entry name" value="Nonribosomal peptide synthetase, condensation domain"/>
    <property type="match status" value="1"/>
</dbReference>
<dbReference type="FunFam" id="3.30.300.30:FF:000015">
    <property type="entry name" value="Nonribosomal peptide synthase SidD"/>
    <property type="match status" value="1"/>
</dbReference>
<keyword evidence="3" id="KW-0436">Ligase</keyword>
<dbReference type="InterPro" id="IPR041698">
    <property type="entry name" value="Methyltransf_25"/>
</dbReference>
<keyword evidence="4" id="KW-0808">Transferase</keyword>
<dbReference type="SUPFAM" id="SSF47336">
    <property type="entry name" value="ACP-like"/>
    <property type="match status" value="2"/>
</dbReference>
<evidence type="ECO:0000256" key="5">
    <source>
        <dbReference type="ARBA" id="ARBA00023268"/>
    </source>
</evidence>
<dbReference type="InterPro" id="IPR001031">
    <property type="entry name" value="Thioesterase"/>
</dbReference>
<dbReference type="InterPro" id="IPR009081">
    <property type="entry name" value="PP-bd_ACP"/>
</dbReference>
<dbReference type="NCBIfam" id="TIGR01733">
    <property type="entry name" value="AA-adenyl-dom"/>
    <property type="match status" value="2"/>
</dbReference>
<evidence type="ECO:0000256" key="3">
    <source>
        <dbReference type="ARBA" id="ARBA00022598"/>
    </source>
</evidence>
<dbReference type="Pfam" id="PF13649">
    <property type="entry name" value="Methyltransf_25"/>
    <property type="match status" value="1"/>
</dbReference>
<keyword evidence="5" id="KW-0511">Multifunctional enzyme</keyword>
<evidence type="ECO:0000259" key="6">
    <source>
        <dbReference type="PROSITE" id="PS50075"/>
    </source>
</evidence>
<dbReference type="Gene3D" id="3.30.300.30">
    <property type="match status" value="3"/>
</dbReference>
<evidence type="ECO:0000256" key="2">
    <source>
        <dbReference type="ARBA" id="ARBA00022553"/>
    </source>
</evidence>
<dbReference type="GO" id="GO:0016874">
    <property type="term" value="F:ligase activity"/>
    <property type="evidence" value="ECO:0007669"/>
    <property type="project" value="UniProtKB-KW"/>
</dbReference>
<dbReference type="GO" id="GO:0031177">
    <property type="term" value="F:phosphopantetheine binding"/>
    <property type="evidence" value="ECO:0007669"/>
    <property type="project" value="InterPro"/>
</dbReference>
<dbReference type="CDD" id="cd05930">
    <property type="entry name" value="A_NRPS"/>
    <property type="match status" value="2"/>
</dbReference>
<organism evidence="7 8">
    <name type="scientific">Collybia nuda</name>
    <dbReference type="NCBI Taxonomy" id="64659"/>
    <lineage>
        <taxon>Eukaryota</taxon>
        <taxon>Fungi</taxon>
        <taxon>Dikarya</taxon>
        <taxon>Basidiomycota</taxon>
        <taxon>Agaricomycotina</taxon>
        <taxon>Agaricomycetes</taxon>
        <taxon>Agaricomycetidae</taxon>
        <taxon>Agaricales</taxon>
        <taxon>Tricholomatineae</taxon>
        <taxon>Clitocybaceae</taxon>
        <taxon>Collybia</taxon>
    </lineage>
</organism>
<feature type="domain" description="Carrier" evidence="6">
    <location>
        <begin position="781"/>
        <end position="858"/>
    </location>
</feature>
<keyword evidence="2" id="KW-0597">Phosphoprotein</keyword>
<dbReference type="InterPro" id="IPR000873">
    <property type="entry name" value="AMP-dep_synth/lig_dom"/>
</dbReference>
<dbReference type="Pfam" id="PF00975">
    <property type="entry name" value="Thioesterase"/>
    <property type="match status" value="1"/>
</dbReference>
<dbReference type="SUPFAM" id="SSF53335">
    <property type="entry name" value="S-adenosyl-L-methionine-dependent methyltransferases"/>
    <property type="match status" value="1"/>
</dbReference>
<dbReference type="InterPro" id="IPR042099">
    <property type="entry name" value="ANL_N_sf"/>
</dbReference>